<protein>
    <submittedName>
        <fullName evidence="2">Uncharacterized protein</fullName>
    </submittedName>
</protein>
<evidence type="ECO:0000313" key="3">
    <source>
        <dbReference type="Proteomes" id="UP000479190"/>
    </source>
</evidence>
<keyword evidence="1" id="KW-0812">Transmembrane</keyword>
<evidence type="ECO:0000256" key="1">
    <source>
        <dbReference type="SAM" id="Phobius"/>
    </source>
</evidence>
<dbReference type="EMBL" id="CADCXV010000557">
    <property type="protein sequence ID" value="CAB0030835.1"/>
    <property type="molecule type" value="Genomic_DNA"/>
</dbReference>
<organism evidence="2 3">
    <name type="scientific">Trichogramma brassicae</name>
    <dbReference type="NCBI Taxonomy" id="86971"/>
    <lineage>
        <taxon>Eukaryota</taxon>
        <taxon>Metazoa</taxon>
        <taxon>Ecdysozoa</taxon>
        <taxon>Arthropoda</taxon>
        <taxon>Hexapoda</taxon>
        <taxon>Insecta</taxon>
        <taxon>Pterygota</taxon>
        <taxon>Neoptera</taxon>
        <taxon>Endopterygota</taxon>
        <taxon>Hymenoptera</taxon>
        <taxon>Apocrita</taxon>
        <taxon>Proctotrupomorpha</taxon>
        <taxon>Chalcidoidea</taxon>
        <taxon>Trichogrammatidae</taxon>
        <taxon>Trichogramma</taxon>
    </lineage>
</organism>
<feature type="transmembrane region" description="Helical" evidence="1">
    <location>
        <begin position="36"/>
        <end position="61"/>
    </location>
</feature>
<keyword evidence="3" id="KW-1185">Reference proteome</keyword>
<sequence length="129" mass="15037">IFIKYQLLMLLFSRRVAYIRERERARFNSLALRKHVLRTLSVLVCILNVAIFLSTFTLYALPCIPESVCDRAIKCVCRDGDYRASDSKGYSSLTIARYSAFHWEQRVREVLKHGSIHLTRELARNLRAS</sequence>
<dbReference type="Proteomes" id="UP000479190">
    <property type="component" value="Unassembled WGS sequence"/>
</dbReference>
<keyword evidence="1" id="KW-1133">Transmembrane helix</keyword>
<dbReference type="AlphaFoldDB" id="A0A6H5I2R1"/>
<feature type="non-terminal residue" evidence="2">
    <location>
        <position position="1"/>
    </location>
</feature>
<proteinExistence type="predicted"/>
<name>A0A6H5I2R1_9HYME</name>
<gene>
    <name evidence="2" type="ORF">TBRA_LOCUS2822</name>
</gene>
<feature type="non-terminal residue" evidence="2">
    <location>
        <position position="129"/>
    </location>
</feature>
<reference evidence="2 3" key="1">
    <citation type="submission" date="2020-02" db="EMBL/GenBank/DDBJ databases">
        <authorList>
            <person name="Ferguson B K."/>
        </authorList>
    </citation>
    <scope>NUCLEOTIDE SEQUENCE [LARGE SCALE GENOMIC DNA]</scope>
</reference>
<keyword evidence="1" id="KW-0472">Membrane</keyword>
<accession>A0A6H5I2R1</accession>
<evidence type="ECO:0000313" key="2">
    <source>
        <dbReference type="EMBL" id="CAB0030835.1"/>
    </source>
</evidence>